<sequence>MYFDVVPQQWKAKLLVLIDDTAVKNTKVLSVLDVYFKSLGIAFWGATPLRDYFSLQLNWLRAFGYMDVSRRPFENSMEANRKRYVITDELIQTKHLVPFRGREMHCNYLET</sequence>
<reference evidence="1" key="2">
    <citation type="submission" date="2022-08" db="UniProtKB">
        <authorList>
            <consortium name="EnsemblMetazoa"/>
        </authorList>
    </citation>
    <scope>IDENTIFICATION</scope>
    <source>
        <strain evidence="1">STECLA/ALBI9_A</strain>
    </source>
</reference>
<organism evidence="1 2">
    <name type="scientific">Anopheles albimanus</name>
    <name type="common">New world malaria mosquito</name>
    <dbReference type="NCBI Taxonomy" id="7167"/>
    <lineage>
        <taxon>Eukaryota</taxon>
        <taxon>Metazoa</taxon>
        <taxon>Ecdysozoa</taxon>
        <taxon>Arthropoda</taxon>
        <taxon>Hexapoda</taxon>
        <taxon>Insecta</taxon>
        <taxon>Pterygota</taxon>
        <taxon>Neoptera</taxon>
        <taxon>Endopterygota</taxon>
        <taxon>Diptera</taxon>
        <taxon>Nematocera</taxon>
        <taxon>Culicoidea</taxon>
        <taxon>Culicidae</taxon>
        <taxon>Anophelinae</taxon>
        <taxon>Anopheles</taxon>
    </lineage>
</organism>
<dbReference type="EnsemblMetazoa" id="AALB002373-RA">
    <property type="protein sequence ID" value="AALB002373-PA"/>
    <property type="gene ID" value="AALB002373"/>
</dbReference>
<dbReference type="AlphaFoldDB" id="A0A182F7B4"/>
<evidence type="ECO:0000313" key="2">
    <source>
        <dbReference type="Proteomes" id="UP000069272"/>
    </source>
</evidence>
<keyword evidence="2" id="KW-1185">Reference proteome</keyword>
<protein>
    <submittedName>
        <fullName evidence="1">Uncharacterized protein</fullName>
    </submittedName>
</protein>
<dbReference type="VEuPathDB" id="VectorBase:AALB20_028127"/>
<proteinExistence type="predicted"/>
<reference evidence="1 2" key="1">
    <citation type="journal article" date="2017" name="G3 (Bethesda)">
        <title>The Physical Genome Mapping of Anopheles albimanus Corrected Scaffold Misassemblies and Identified Interarm Rearrangements in Genus Anopheles.</title>
        <authorList>
            <person name="Artemov G.N."/>
            <person name="Peery A.N."/>
            <person name="Jiang X."/>
            <person name="Tu Z."/>
            <person name="Stegniy V.N."/>
            <person name="Sharakhova M.V."/>
            <person name="Sharakhov I.V."/>
        </authorList>
    </citation>
    <scope>NUCLEOTIDE SEQUENCE [LARGE SCALE GENOMIC DNA]</scope>
    <source>
        <strain evidence="1 2">ALBI9_A</strain>
    </source>
</reference>
<dbReference type="VEuPathDB" id="VectorBase:AALB002373"/>
<accession>A0A182F7B4</accession>
<dbReference type="Proteomes" id="UP000069272">
    <property type="component" value="Chromosome 2R"/>
</dbReference>
<name>A0A182F7B4_ANOAL</name>
<evidence type="ECO:0000313" key="1">
    <source>
        <dbReference type="EnsemblMetazoa" id="AALB002373-PA"/>
    </source>
</evidence>